<dbReference type="RefSeq" id="WP_124868272.1">
    <property type="nucleotide sequence ID" value="NZ_RQZF01000001.1"/>
</dbReference>
<evidence type="ECO:0000313" key="1">
    <source>
        <dbReference type="EMBL" id="RRC96561.1"/>
    </source>
</evidence>
<dbReference type="InterPro" id="IPR046040">
    <property type="entry name" value="DUF5998"/>
</dbReference>
<evidence type="ECO:0000313" key="2">
    <source>
        <dbReference type="Proteomes" id="UP000280444"/>
    </source>
</evidence>
<evidence type="ECO:0008006" key="3">
    <source>
        <dbReference type="Google" id="ProtNLM"/>
    </source>
</evidence>
<organism evidence="1 2">
    <name type="scientific">Schaalia canis</name>
    <dbReference type="NCBI Taxonomy" id="100469"/>
    <lineage>
        <taxon>Bacteria</taxon>
        <taxon>Bacillati</taxon>
        <taxon>Actinomycetota</taxon>
        <taxon>Actinomycetes</taxon>
        <taxon>Actinomycetales</taxon>
        <taxon>Actinomycetaceae</taxon>
        <taxon>Schaalia</taxon>
    </lineage>
</organism>
<comment type="caution">
    <text evidence="1">The sequence shown here is derived from an EMBL/GenBank/DDBJ whole genome shotgun (WGS) entry which is preliminary data.</text>
</comment>
<dbReference type="EMBL" id="RQZF01000001">
    <property type="protein sequence ID" value="RRC96561.1"/>
    <property type="molecule type" value="Genomic_DNA"/>
</dbReference>
<sequence>MKTWTQIEELGFYPELVTRSLRRALGGKDLLALLMQLDAGFDHGSLFRHLNVVAVSTSNLVQLHVDELEDGGASVASAIHPLRAIRGMSYMEHVVSPEKQGGAVTEITIAVNLGSARRGDVETLQCDDPECVADHGFTISSIPDDLTIRVSAAADGLEALAQAEQFVDVLSTLMESTHG</sequence>
<gene>
    <name evidence="1" type="ORF">EII11_01200</name>
</gene>
<accession>A0A3P1SGZ7</accession>
<protein>
    <recommendedName>
        <fullName evidence="3">Phosphodiesterase</fullName>
    </recommendedName>
</protein>
<dbReference type="Proteomes" id="UP000280444">
    <property type="component" value="Unassembled WGS sequence"/>
</dbReference>
<keyword evidence="2" id="KW-1185">Reference proteome</keyword>
<proteinExistence type="predicted"/>
<dbReference type="Pfam" id="PF19461">
    <property type="entry name" value="DUF5998"/>
    <property type="match status" value="1"/>
</dbReference>
<reference evidence="1 2" key="1">
    <citation type="submission" date="2018-11" db="EMBL/GenBank/DDBJ databases">
        <title>Genomes From Bacteria Associated with the Canine Oral Cavity: a Test Case for Automated Genome-Based Taxonomic Assignment.</title>
        <authorList>
            <person name="Coil D.A."/>
            <person name="Jospin G."/>
            <person name="Darling A.E."/>
            <person name="Wallis C."/>
            <person name="Davis I.J."/>
            <person name="Harris S."/>
            <person name="Eisen J.A."/>
            <person name="Holcombe L.J."/>
            <person name="O'Flynn C."/>
        </authorList>
    </citation>
    <scope>NUCLEOTIDE SEQUENCE [LARGE SCALE GENOMIC DNA]</scope>
    <source>
        <strain evidence="1 2">OH770</strain>
    </source>
</reference>
<name>A0A3P1SGZ7_9ACTO</name>
<dbReference type="AlphaFoldDB" id="A0A3P1SGZ7"/>
<dbReference type="OrthoDB" id="3725224at2"/>